<evidence type="ECO:0000313" key="5">
    <source>
        <dbReference type="EMBL" id="XBP68404.1"/>
    </source>
</evidence>
<evidence type="ECO:0000256" key="3">
    <source>
        <dbReference type="SAM" id="Phobius"/>
    </source>
</evidence>
<comment type="subcellular location">
    <subcellularLocation>
        <location evidence="1">Cytoplasm</location>
    </subcellularLocation>
</comment>
<dbReference type="GO" id="GO:0005829">
    <property type="term" value="C:cytosol"/>
    <property type="evidence" value="ECO:0007669"/>
    <property type="project" value="UniProtKB-ARBA"/>
</dbReference>
<feature type="region of interest" description="Disordered" evidence="2">
    <location>
        <begin position="69"/>
        <end position="103"/>
    </location>
</feature>
<accession>A0AAU7LLC3</accession>
<dbReference type="Pfam" id="PF00313">
    <property type="entry name" value="CSD"/>
    <property type="match status" value="1"/>
</dbReference>
<dbReference type="RefSeq" id="WP_349276403.1">
    <property type="nucleotide sequence ID" value="NZ_CBCSCU010000029.1"/>
</dbReference>
<feature type="domain" description="CSD" evidence="4">
    <location>
        <begin position="2"/>
        <end position="66"/>
    </location>
</feature>
<organism evidence="5">
    <name type="scientific">Polaromonas hydrogenivorans</name>
    <dbReference type="NCBI Taxonomy" id="335476"/>
    <lineage>
        <taxon>Bacteria</taxon>
        <taxon>Pseudomonadati</taxon>
        <taxon>Pseudomonadota</taxon>
        <taxon>Betaproteobacteria</taxon>
        <taxon>Burkholderiales</taxon>
        <taxon>Comamonadaceae</taxon>
        <taxon>Polaromonas</taxon>
    </lineage>
</organism>
<feature type="transmembrane region" description="Helical" evidence="3">
    <location>
        <begin position="129"/>
        <end position="149"/>
    </location>
</feature>
<dbReference type="InterPro" id="IPR010718">
    <property type="entry name" value="DUF1294"/>
</dbReference>
<reference evidence="5" key="1">
    <citation type="submission" date="2024-05" db="EMBL/GenBank/DDBJ databases">
        <authorList>
            <person name="Bunk B."/>
            <person name="Swiderski J."/>
            <person name="Sproer C."/>
            <person name="Thiel V."/>
        </authorList>
    </citation>
    <scope>NUCLEOTIDE SEQUENCE</scope>
    <source>
        <strain evidence="5">DSM 17735</strain>
    </source>
</reference>
<dbReference type="InterPro" id="IPR012340">
    <property type="entry name" value="NA-bd_OB-fold"/>
</dbReference>
<feature type="transmembrane region" description="Helical" evidence="3">
    <location>
        <begin position="198"/>
        <end position="216"/>
    </location>
</feature>
<name>A0AAU7LLC3_9BURK</name>
<dbReference type="SMART" id="SM00357">
    <property type="entry name" value="CSP"/>
    <property type="match status" value="1"/>
</dbReference>
<feature type="transmembrane region" description="Helical" evidence="3">
    <location>
        <begin position="105"/>
        <end position="122"/>
    </location>
</feature>
<sequence>MKKQGKVVRWDSARAFGFIRSPETPADIFFHIKDFRGSAAPQEGMPVTFEEIHVGGKGPRAMSVQAGMSLQDSPGSRATARAAMPPTQARSPQQRTLNRTAPSRPASPALLLMLGWAVLLGWESRAGRLPAMALPIALLLNLVTFFMYWVDKHAAQTGRWRTSENTLHLLGLLGGWPGAWWAQALLRHKSSKASFLAAYRATVALHCIVLAGFLFSPQLQNLLPNR</sequence>
<dbReference type="InterPro" id="IPR002059">
    <property type="entry name" value="CSP_DNA-bd"/>
</dbReference>
<evidence type="ECO:0000259" key="4">
    <source>
        <dbReference type="PROSITE" id="PS51857"/>
    </source>
</evidence>
<protein>
    <submittedName>
        <fullName evidence="5">Cold shock and DUF1294 domain-containing protein</fullName>
    </submittedName>
</protein>
<keyword evidence="3" id="KW-0812">Transmembrane</keyword>
<dbReference type="Pfam" id="PF06961">
    <property type="entry name" value="DUF1294"/>
    <property type="match status" value="1"/>
</dbReference>
<dbReference type="Gene3D" id="2.40.50.140">
    <property type="entry name" value="Nucleic acid-binding proteins"/>
    <property type="match status" value="1"/>
</dbReference>
<dbReference type="SUPFAM" id="SSF50249">
    <property type="entry name" value="Nucleic acid-binding proteins"/>
    <property type="match status" value="1"/>
</dbReference>
<dbReference type="PROSITE" id="PS00352">
    <property type="entry name" value="CSD_1"/>
    <property type="match status" value="1"/>
</dbReference>
<feature type="compositionally biased region" description="Polar residues" evidence="2">
    <location>
        <begin position="88"/>
        <end position="101"/>
    </location>
</feature>
<evidence type="ECO:0000256" key="1">
    <source>
        <dbReference type="RuleBase" id="RU000408"/>
    </source>
</evidence>
<keyword evidence="3" id="KW-0472">Membrane</keyword>
<keyword evidence="3" id="KW-1133">Transmembrane helix</keyword>
<proteinExistence type="predicted"/>
<dbReference type="InterPro" id="IPR011129">
    <property type="entry name" value="CSD"/>
</dbReference>
<dbReference type="PROSITE" id="PS51857">
    <property type="entry name" value="CSD_2"/>
    <property type="match status" value="1"/>
</dbReference>
<dbReference type="GO" id="GO:0003676">
    <property type="term" value="F:nucleic acid binding"/>
    <property type="evidence" value="ECO:0007669"/>
    <property type="project" value="InterPro"/>
</dbReference>
<dbReference type="EMBL" id="CP157675">
    <property type="protein sequence ID" value="XBP68404.1"/>
    <property type="molecule type" value="Genomic_DNA"/>
</dbReference>
<gene>
    <name evidence="5" type="ORF">ABLV49_10705</name>
</gene>
<dbReference type="CDD" id="cd04458">
    <property type="entry name" value="CSP_CDS"/>
    <property type="match status" value="1"/>
</dbReference>
<evidence type="ECO:0000256" key="2">
    <source>
        <dbReference type="SAM" id="MobiDB-lite"/>
    </source>
</evidence>
<dbReference type="InterPro" id="IPR019844">
    <property type="entry name" value="CSD_CS"/>
</dbReference>
<dbReference type="AlphaFoldDB" id="A0AAU7LLC3"/>